<keyword evidence="1" id="KW-0812">Transmembrane</keyword>
<comment type="caution">
    <text evidence="2">The sequence shown here is derived from an EMBL/GenBank/DDBJ whole genome shotgun (WGS) entry which is preliminary data.</text>
</comment>
<sequence>MHEHHSHSDQPLDPARIAKGYEESDVRVSGIVVFLTALGIFVIVAAFLCIGIGKVINSQLAKADGPPNKWTHPVDVRKLGNLANSPELQQQFSGLVNTFPTPRLQTDDGFQEVADLHTKEDLLLHHYSWADQSKGVVRIPIDRAMQLIAQQGLPVASFTATAPRLAEDKAPVVQVPLTNGFARTGYEQQQAAKMVEMGAEKQ</sequence>
<keyword evidence="1" id="KW-0472">Membrane</keyword>
<organism evidence="2">
    <name type="scientific">mine drainage metagenome</name>
    <dbReference type="NCBI Taxonomy" id="410659"/>
    <lineage>
        <taxon>unclassified sequences</taxon>
        <taxon>metagenomes</taxon>
        <taxon>ecological metagenomes</taxon>
    </lineage>
</organism>
<protein>
    <submittedName>
        <fullName evidence="2">Uncharacterized protein</fullName>
    </submittedName>
</protein>
<evidence type="ECO:0000313" key="2">
    <source>
        <dbReference type="EMBL" id="CBI07961.1"/>
    </source>
</evidence>
<gene>
    <name evidence="2" type="ORF">CARN6_1374</name>
</gene>
<dbReference type="EMBL" id="CABQ01000164">
    <property type="protein sequence ID" value="CBI07961.1"/>
    <property type="molecule type" value="Genomic_DNA"/>
</dbReference>
<feature type="transmembrane region" description="Helical" evidence="1">
    <location>
        <begin position="31"/>
        <end position="52"/>
    </location>
</feature>
<keyword evidence="1" id="KW-1133">Transmembrane helix</keyword>
<reference evidence="2" key="1">
    <citation type="submission" date="2009-10" db="EMBL/GenBank/DDBJ databases">
        <title>Diversity of trophic interactions inside an arsenic-rich microbial ecosystem.</title>
        <authorList>
            <person name="Bertin P.N."/>
            <person name="Heinrich-Salmeron A."/>
            <person name="Pelletier E."/>
            <person name="Goulhen-Chollet F."/>
            <person name="Arsene-Ploetze F."/>
            <person name="Gallien S."/>
            <person name="Calteau A."/>
            <person name="Vallenet D."/>
            <person name="Casiot C."/>
            <person name="Chane-Woon-Ming B."/>
            <person name="Giloteaux L."/>
            <person name="Barakat M."/>
            <person name="Bonnefoy V."/>
            <person name="Bruneel O."/>
            <person name="Chandler M."/>
            <person name="Cleiss J."/>
            <person name="Duran R."/>
            <person name="Elbaz-Poulichet F."/>
            <person name="Fonknechten N."/>
            <person name="Lauga B."/>
            <person name="Mornico D."/>
            <person name="Ortet P."/>
            <person name="Schaeffer C."/>
            <person name="Siguier P."/>
            <person name="Alexander Thil Smith A."/>
            <person name="Van Dorsselaer A."/>
            <person name="Weissenbach J."/>
            <person name="Medigue C."/>
            <person name="Le Paslier D."/>
        </authorList>
    </citation>
    <scope>NUCLEOTIDE SEQUENCE</scope>
</reference>
<evidence type="ECO:0000256" key="1">
    <source>
        <dbReference type="SAM" id="Phobius"/>
    </source>
</evidence>
<proteinExistence type="predicted"/>
<name>E6QL41_9ZZZZ</name>
<accession>E6QL41</accession>
<dbReference type="AlphaFoldDB" id="E6QL41"/>